<evidence type="ECO:0000256" key="1">
    <source>
        <dbReference type="ARBA" id="ARBA00004613"/>
    </source>
</evidence>
<dbReference type="Gene3D" id="1.20.1250.60">
    <property type="entry name" value="Interferon lambda"/>
    <property type="match status" value="1"/>
</dbReference>
<dbReference type="AlphaFoldDB" id="A0A833W2N9"/>
<keyword evidence="6" id="KW-0051">Antiviral defense</keyword>
<dbReference type="GO" id="GO:0045087">
    <property type="term" value="P:innate immune response"/>
    <property type="evidence" value="ECO:0007669"/>
    <property type="project" value="TreeGrafter"/>
</dbReference>
<comment type="caution">
    <text evidence="8">The sequence shown here is derived from an EMBL/GenBank/DDBJ whole genome shotgun (WGS) entry which is preliminary data.</text>
</comment>
<dbReference type="InterPro" id="IPR038326">
    <property type="entry name" value="IFN-lambda_sf"/>
</dbReference>
<evidence type="ECO:0000256" key="2">
    <source>
        <dbReference type="ARBA" id="ARBA00008717"/>
    </source>
</evidence>
<dbReference type="PANTHER" id="PTHR31943:SF14">
    <property type="entry name" value="INTERFERON LAMBDA-1"/>
    <property type="match status" value="1"/>
</dbReference>
<evidence type="ECO:0000256" key="5">
    <source>
        <dbReference type="ARBA" id="ARBA00022729"/>
    </source>
</evidence>
<reference evidence="8 9" key="1">
    <citation type="submission" date="2019-10" db="EMBL/GenBank/DDBJ databases">
        <title>Chromosome-level genome assembly of Tarim red deer.</title>
        <authorList>
            <person name="Ba H."/>
        </authorList>
    </citation>
    <scope>NUCLEOTIDE SEQUENCE [LARGE SCALE GENOMIC DNA]</scope>
    <source>
        <strain evidence="8">CEY-2017</strain>
        <tissue evidence="8">Blood</tissue>
    </source>
</reference>
<sequence length="124" mass="13340">EEETLSWGPQNCSIRQKRNPPRPSVRPEAGGVVCVVGGGSGAALSNSSWLPAEDSLLQKDWDCSARLFPRTRDLKHLQVSWESQAHLPSPALALQVPLPPLTCPSLPVLPCASPQPTTRIVSLT</sequence>
<feature type="region of interest" description="Disordered" evidence="7">
    <location>
        <begin position="1"/>
        <end position="27"/>
    </location>
</feature>
<protein>
    <submittedName>
        <fullName evidence="8">Uncharacterized protein</fullName>
    </submittedName>
</protein>
<dbReference type="PANTHER" id="PTHR31943">
    <property type="entry name" value="INTERLEUKIN-28 AND 29"/>
    <property type="match status" value="1"/>
</dbReference>
<evidence type="ECO:0000313" key="8">
    <source>
        <dbReference type="EMBL" id="KAF4008764.1"/>
    </source>
</evidence>
<dbReference type="GO" id="GO:0005615">
    <property type="term" value="C:extracellular space"/>
    <property type="evidence" value="ECO:0007669"/>
    <property type="project" value="UniProtKB-KW"/>
</dbReference>
<accession>A0A833W2N9</accession>
<keyword evidence="9" id="KW-1185">Reference proteome</keyword>
<proteinExistence type="inferred from homology"/>
<gene>
    <name evidence="8" type="ORF">G4228_020563</name>
</gene>
<dbReference type="GO" id="GO:0051607">
    <property type="term" value="P:defense response to virus"/>
    <property type="evidence" value="ECO:0007669"/>
    <property type="project" value="UniProtKB-KW"/>
</dbReference>
<dbReference type="Proteomes" id="UP000631465">
    <property type="component" value="Unassembled WGS sequence"/>
</dbReference>
<evidence type="ECO:0000256" key="7">
    <source>
        <dbReference type="SAM" id="MobiDB-lite"/>
    </source>
</evidence>
<name>A0A833W2N9_9CERV</name>
<keyword evidence="4" id="KW-0964">Secreted</keyword>
<dbReference type="GO" id="GO:0050778">
    <property type="term" value="P:positive regulation of immune response"/>
    <property type="evidence" value="ECO:0007669"/>
    <property type="project" value="InterPro"/>
</dbReference>
<evidence type="ECO:0000256" key="4">
    <source>
        <dbReference type="ARBA" id="ARBA00022525"/>
    </source>
</evidence>
<dbReference type="EMBL" id="WMHW01009193">
    <property type="protein sequence ID" value="KAF4008764.1"/>
    <property type="molecule type" value="Genomic_DNA"/>
</dbReference>
<organism evidence="8 9">
    <name type="scientific">Cervus hanglu yarkandensis</name>
    <name type="common">Yarkand deer</name>
    <dbReference type="NCBI Taxonomy" id="84702"/>
    <lineage>
        <taxon>Eukaryota</taxon>
        <taxon>Metazoa</taxon>
        <taxon>Chordata</taxon>
        <taxon>Craniata</taxon>
        <taxon>Vertebrata</taxon>
        <taxon>Euteleostomi</taxon>
        <taxon>Mammalia</taxon>
        <taxon>Eutheria</taxon>
        <taxon>Laurasiatheria</taxon>
        <taxon>Artiodactyla</taxon>
        <taxon>Ruminantia</taxon>
        <taxon>Pecora</taxon>
        <taxon>Cervidae</taxon>
        <taxon>Cervinae</taxon>
        <taxon>Cervus</taxon>
    </lineage>
</organism>
<evidence type="ECO:0000313" key="9">
    <source>
        <dbReference type="Proteomes" id="UP000631465"/>
    </source>
</evidence>
<keyword evidence="3" id="KW-0202">Cytokine</keyword>
<comment type="similarity">
    <text evidence="2">Belongs to the lambda interferon family.</text>
</comment>
<feature type="non-terminal residue" evidence="8">
    <location>
        <position position="1"/>
    </location>
</feature>
<evidence type="ECO:0000256" key="3">
    <source>
        <dbReference type="ARBA" id="ARBA00022514"/>
    </source>
</evidence>
<dbReference type="GO" id="GO:0007259">
    <property type="term" value="P:cell surface receptor signaling pathway via JAK-STAT"/>
    <property type="evidence" value="ECO:0007669"/>
    <property type="project" value="InterPro"/>
</dbReference>
<keyword evidence="5" id="KW-0732">Signal</keyword>
<dbReference type="GO" id="GO:0005125">
    <property type="term" value="F:cytokine activity"/>
    <property type="evidence" value="ECO:0007669"/>
    <property type="project" value="UniProtKB-KW"/>
</dbReference>
<evidence type="ECO:0000256" key="6">
    <source>
        <dbReference type="ARBA" id="ARBA00023118"/>
    </source>
</evidence>
<comment type="subcellular location">
    <subcellularLocation>
        <location evidence="1">Secreted</location>
    </subcellularLocation>
</comment>
<dbReference type="InterPro" id="IPR029177">
    <property type="entry name" value="INF_lambda"/>
</dbReference>